<reference evidence="3 4" key="1">
    <citation type="submission" date="2018-11" db="EMBL/GenBank/DDBJ databases">
        <title>Taxonoimc description of Halomarina strain SPP-AMP-1.</title>
        <authorList>
            <person name="Pal Y."/>
            <person name="Srinivasana K."/>
            <person name="Verma A."/>
            <person name="Kumar P."/>
        </authorList>
    </citation>
    <scope>NUCLEOTIDE SEQUENCE [LARGE SCALE GENOMIC DNA]</scope>
    <source>
        <strain evidence="3 4">SPP-AMP-1</strain>
    </source>
</reference>
<dbReference type="InterPro" id="IPR012340">
    <property type="entry name" value="NA-bd_OB-fold"/>
</dbReference>
<dbReference type="RefSeq" id="WP_124956156.1">
    <property type="nucleotide sequence ID" value="NZ_RRCH01000033.1"/>
</dbReference>
<name>A0A3P3R725_9EURY</name>
<dbReference type="SUPFAM" id="SSF50249">
    <property type="entry name" value="Nucleic acid-binding proteins"/>
    <property type="match status" value="1"/>
</dbReference>
<evidence type="ECO:0000313" key="3">
    <source>
        <dbReference type="EMBL" id="RRJ28729.1"/>
    </source>
</evidence>
<comment type="caution">
    <text evidence="3">The sequence shown here is derived from an EMBL/GenBank/DDBJ whole genome shotgun (WGS) entry which is preliminary data.</text>
</comment>
<feature type="region of interest" description="Disordered" evidence="1">
    <location>
        <begin position="59"/>
        <end position="107"/>
    </location>
</feature>
<evidence type="ECO:0000313" key="4">
    <source>
        <dbReference type="Proteomes" id="UP000282322"/>
    </source>
</evidence>
<dbReference type="InterPro" id="IPR002792">
    <property type="entry name" value="TRAM_dom"/>
</dbReference>
<gene>
    <name evidence="3" type="ORF">EIK79_15125</name>
</gene>
<feature type="domain" description="TRAM" evidence="2">
    <location>
        <begin position="90"/>
        <end position="146"/>
    </location>
</feature>
<evidence type="ECO:0000259" key="2">
    <source>
        <dbReference type="PROSITE" id="PS50926"/>
    </source>
</evidence>
<dbReference type="EMBL" id="RRCH01000033">
    <property type="protein sequence ID" value="RRJ28729.1"/>
    <property type="molecule type" value="Genomic_DNA"/>
</dbReference>
<accession>A0A3P3R725</accession>
<dbReference type="Proteomes" id="UP000282322">
    <property type="component" value="Unassembled WGS sequence"/>
</dbReference>
<proteinExistence type="predicted"/>
<dbReference type="Gene3D" id="2.40.50.140">
    <property type="entry name" value="Nucleic acid-binding proteins"/>
    <property type="match status" value="1"/>
</dbReference>
<dbReference type="Pfam" id="PF01938">
    <property type="entry name" value="TRAM"/>
    <property type="match status" value="1"/>
</dbReference>
<sequence>MSLNAITDPLGRQRPSSFRTSLFSATVAEHDGRYVIEVPSNEIEQGALAAEKTYRVALLDAPSSTDARPQPDSQESHSQHHTSQPHSDPPVETGEIRDETIGDQGDGIAKVERGYVVIVPGGHPGDELTVEIDQVRDNVAFASVVNRDPRVL</sequence>
<organism evidence="3 4">
    <name type="scientific">Halocatena pleomorpha</name>
    <dbReference type="NCBI Taxonomy" id="1785090"/>
    <lineage>
        <taxon>Archaea</taxon>
        <taxon>Methanobacteriati</taxon>
        <taxon>Methanobacteriota</taxon>
        <taxon>Stenosarchaea group</taxon>
        <taxon>Halobacteria</taxon>
        <taxon>Halobacteriales</taxon>
        <taxon>Natronomonadaceae</taxon>
        <taxon>Halocatena</taxon>
    </lineage>
</organism>
<protein>
    <submittedName>
        <fullName evidence="3">TRAM domain-containing protein</fullName>
    </submittedName>
</protein>
<keyword evidence="4" id="KW-1185">Reference proteome</keyword>
<dbReference type="OrthoDB" id="28569at2157"/>
<evidence type="ECO:0000256" key="1">
    <source>
        <dbReference type="SAM" id="MobiDB-lite"/>
    </source>
</evidence>
<dbReference type="PROSITE" id="PS50926">
    <property type="entry name" value="TRAM"/>
    <property type="match status" value="1"/>
</dbReference>
<dbReference type="AlphaFoldDB" id="A0A3P3R725"/>